<protein>
    <recommendedName>
        <fullName evidence="1">FRG domain-containing protein</fullName>
    </recommendedName>
</protein>
<gene>
    <name evidence="2" type="ORF">BROSI_A0795</name>
</gene>
<keyword evidence="3" id="KW-1185">Reference proteome</keyword>
<evidence type="ECO:0000313" key="3">
    <source>
        <dbReference type="Proteomes" id="UP000032309"/>
    </source>
</evidence>
<dbReference type="RefSeq" id="WP_052562422.1">
    <property type="nucleotide sequence ID" value="NZ_BAFN01000001.1"/>
</dbReference>
<sequence>MYRGQNIDWPLRPKVGRLVEDGLIRDKSINIEKLEKKLLETFKRFSKPHISELPHNKFQLLALARHHGLLTRLLDRTSSPLVALWFTVEKPCENDYGVVWAFKPIVSDYLKNAKKKEDKLSSIKKTIIVTL</sequence>
<feature type="domain" description="FRG" evidence="1">
    <location>
        <begin position="2"/>
        <end position="100"/>
    </location>
</feature>
<dbReference type="Pfam" id="PF08867">
    <property type="entry name" value="FRG"/>
    <property type="match status" value="1"/>
</dbReference>
<dbReference type="SMART" id="SM00901">
    <property type="entry name" value="FRG"/>
    <property type="match status" value="1"/>
</dbReference>
<name>A0ABQ0JU82_9BACT</name>
<dbReference type="EMBL" id="BAFN01000001">
    <property type="protein sequence ID" value="GAN32283.1"/>
    <property type="molecule type" value="Genomic_DNA"/>
</dbReference>
<comment type="caution">
    <text evidence="2">The sequence shown here is derived from an EMBL/GenBank/DDBJ whole genome shotgun (WGS) entry which is preliminary data.</text>
</comment>
<accession>A0ABQ0JU82</accession>
<reference evidence="3" key="1">
    <citation type="journal article" date="2015" name="Genome Announc.">
        <title>Draft Genome Sequence of an Anaerobic Ammonium-Oxidizing Bacterium, "Candidatus Brocadia sinica".</title>
        <authorList>
            <person name="Oshiki M."/>
            <person name="Shinyako-Hata K."/>
            <person name="Satoh H."/>
            <person name="Okabe S."/>
        </authorList>
    </citation>
    <scope>NUCLEOTIDE SEQUENCE [LARGE SCALE GENOMIC DNA]</scope>
    <source>
        <strain evidence="3">JPN1</strain>
    </source>
</reference>
<organism evidence="2 3">
    <name type="scientific">Candidatus Brocadia sinica JPN1</name>
    <dbReference type="NCBI Taxonomy" id="1197129"/>
    <lineage>
        <taxon>Bacteria</taxon>
        <taxon>Pseudomonadati</taxon>
        <taxon>Planctomycetota</taxon>
        <taxon>Candidatus Brocadiia</taxon>
        <taxon>Candidatus Brocadiales</taxon>
        <taxon>Candidatus Brocadiaceae</taxon>
        <taxon>Candidatus Brocadia</taxon>
    </lineage>
</organism>
<evidence type="ECO:0000259" key="1">
    <source>
        <dbReference type="SMART" id="SM00901"/>
    </source>
</evidence>
<dbReference type="InterPro" id="IPR014966">
    <property type="entry name" value="FRG-dom"/>
</dbReference>
<dbReference type="Proteomes" id="UP000032309">
    <property type="component" value="Unassembled WGS sequence"/>
</dbReference>
<evidence type="ECO:0000313" key="2">
    <source>
        <dbReference type="EMBL" id="GAN32283.1"/>
    </source>
</evidence>
<proteinExistence type="predicted"/>